<proteinExistence type="predicted"/>
<dbReference type="EMBL" id="RFFH01000004">
    <property type="protein sequence ID" value="RMI32619.1"/>
    <property type="molecule type" value="Genomic_DNA"/>
</dbReference>
<dbReference type="OrthoDB" id="5196933at2"/>
<dbReference type="Proteomes" id="UP000279275">
    <property type="component" value="Unassembled WGS sequence"/>
</dbReference>
<keyword evidence="3" id="KW-1185">Reference proteome</keyword>
<sequence>MAKDDTERIEREIQEARNRLAGTLDEIAMRADPHRLADNTKQAVVAKLNEPPVKYTLIGGGVLVVLLVLVKIFRR</sequence>
<gene>
    <name evidence="2" type="ORF">EBN03_11620</name>
</gene>
<protein>
    <submittedName>
        <fullName evidence="2">DUF3618 domain-containing protein</fullName>
    </submittedName>
</protein>
<organism evidence="2 3">
    <name type="scientific">Nocardia stercoris</name>
    <dbReference type="NCBI Taxonomy" id="2483361"/>
    <lineage>
        <taxon>Bacteria</taxon>
        <taxon>Bacillati</taxon>
        <taxon>Actinomycetota</taxon>
        <taxon>Actinomycetes</taxon>
        <taxon>Mycobacteriales</taxon>
        <taxon>Nocardiaceae</taxon>
        <taxon>Nocardia</taxon>
    </lineage>
</organism>
<dbReference type="Pfam" id="PF12277">
    <property type="entry name" value="DUF3618"/>
    <property type="match status" value="1"/>
</dbReference>
<comment type="caution">
    <text evidence="2">The sequence shown here is derived from an EMBL/GenBank/DDBJ whole genome shotgun (WGS) entry which is preliminary data.</text>
</comment>
<name>A0A3M2L4M4_9NOCA</name>
<evidence type="ECO:0000313" key="2">
    <source>
        <dbReference type="EMBL" id="RMI32619.1"/>
    </source>
</evidence>
<keyword evidence="1" id="KW-0472">Membrane</keyword>
<reference evidence="2 3" key="1">
    <citation type="submission" date="2018-10" db="EMBL/GenBank/DDBJ databases">
        <title>Isolation from cow dung.</title>
        <authorList>
            <person name="Ling L."/>
        </authorList>
    </citation>
    <scope>NUCLEOTIDE SEQUENCE [LARGE SCALE GENOMIC DNA]</scope>
    <source>
        <strain evidence="2 3">NEAU-LL90</strain>
    </source>
</reference>
<keyword evidence="1" id="KW-1133">Transmembrane helix</keyword>
<dbReference type="InterPro" id="IPR022062">
    <property type="entry name" value="DUF3618"/>
</dbReference>
<evidence type="ECO:0000313" key="3">
    <source>
        <dbReference type="Proteomes" id="UP000279275"/>
    </source>
</evidence>
<dbReference type="RefSeq" id="WP_122188002.1">
    <property type="nucleotide sequence ID" value="NZ_RFFH01000004.1"/>
</dbReference>
<evidence type="ECO:0000256" key="1">
    <source>
        <dbReference type="SAM" id="Phobius"/>
    </source>
</evidence>
<dbReference type="AlphaFoldDB" id="A0A3M2L4M4"/>
<keyword evidence="1" id="KW-0812">Transmembrane</keyword>
<feature type="transmembrane region" description="Helical" evidence="1">
    <location>
        <begin position="55"/>
        <end position="73"/>
    </location>
</feature>
<accession>A0A3M2L4M4</accession>